<sequence>MDESVVDSPSRLRKNVETHAGHSETAVEKNGVDKNSRRRRMSASGRKDVLLEQITARERGLSEVNPEEHRAFPFGDAASVLEEARKQSSVLSHPNEKPVAMADVMALMKSIASSLDDLNDRIRELQAVTLNPSNTVSIDADLITSDSKTPDVQKTPKGPQRRMSFSSLCRRSSSRPTRLKHSPSCSSCTSLEPLEAPLQAMSIDEQHD</sequence>
<evidence type="ECO:0000313" key="3">
    <source>
        <dbReference type="Proteomes" id="UP001515480"/>
    </source>
</evidence>
<gene>
    <name evidence="2" type="ORF">AB1Y20_020262</name>
</gene>
<name>A0AB34JWL1_PRYPA</name>
<reference evidence="2 3" key="1">
    <citation type="journal article" date="2024" name="Science">
        <title>Giant polyketide synthase enzymes in the biosynthesis of giant marine polyether toxins.</title>
        <authorList>
            <person name="Fallon T.R."/>
            <person name="Shende V.V."/>
            <person name="Wierzbicki I.H."/>
            <person name="Pendleton A.L."/>
            <person name="Watervoot N.F."/>
            <person name="Auber R.P."/>
            <person name="Gonzalez D.J."/>
            <person name="Wisecaver J.H."/>
            <person name="Moore B.S."/>
        </authorList>
    </citation>
    <scope>NUCLEOTIDE SEQUENCE [LARGE SCALE GENOMIC DNA]</scope>
    <source>
        <strain evidence="2 3">12B1</strain>
    </source>
</reference>
<dbReference type="AlphaFoldDB" id="A0AB34JWL1"/>
<comment type="caution">
    <text evidence="2">The sequence shown here is derived from an EMBL/GenBank/DDBJ whole genome shotgun (WGS) entry which is preliminary data.</text>
</comment>
<organism evidence="2 3">
    <name type="scientific">Prymnesium parvum</name>
    <name type="common">Toxic golden alga</name>
    <dbReference type="NCBI Taxonomy" id="97485"/>
    <lineage>
        <taxon>Eukaryota</taxon>
        <taxon>Haptista</taxon>
        <taxon>Haptophyta</taxon>
        <taxon>Prymnesiophyceae</taxon>
        <taxon>Prymnesiales</taxon>
        <taxon>Prymnesiaceae</taxon>
        <taxon>Prymnesium</taxon>
    </lineage>
</organism>
<feature type="region of interest" description="Disordered" evidence="1">
    <location>
        <begin position="1"/>
        <end position="47"/>
    </location>
</feature>
<proteinExistence type="predicted"/>
<accession>A0AB34JWL1</accession>
<evidence type="ECO:0000313" key="2">
    <source>
        <dbReference type="EMBL" id="KAL1525403.1"/>
    </source>
</evidence>
<protein>
    <submittedName>
        <fullName evidence="2">Uncharacterized protein</fullName>
    </submittedName>
</protein>
<evidence type="ECO:0000256" key="1">
    <source>
        <dbReference type="SAM" id="MobiDB-lite"/>
    </source>
</evidence>
<keyword evidence="3" id="KW-1185">Reference proteome</keyword>
<dbReference type="EMBL" id="JBGBPQ010000004">
    <property type="protein sequence ID" value="KAL1525403.1"/>
    <property type="molecule type" value="Genomic_DNA"/>
</dbReference>
<dbReference type="Proteomes" id="UP001515480">
    <property type="component" value="Unassembled WGS sequence"/>
</dbReference>
<feature type="region of interest" description="Disordered" evidence="1">
    <location>
        <begin position="146"/>
        <end position="190"/>
    </location>
</feature>
<feature type="compositionally biased region" description="Low complexity" evidence="1">
    <location>
        <begin position="161"/>
        <end position="176"/>
    </location>
</feature>
<feature type="compositionally biased region" description="Basic and acidic residues" evidence="1">
    <location>
        <begin position="14"/>
        <end position="35"/>
    </location>
</feature>